<reference evidence="7" key="1">
    <citation type="submission" date="2019-11" db="EMBL/GenBank/DDBJ databases">
        <title>Microbial mats filling the niche in hypersaline microbial mats.</title>
        <authorList>
            <person name="Wong H.L."/>
            <person name="Macleod F.I."/>
            <person name="White R.A. III"/>
            <person name="Burns B.P."/>
        </authorList>
    </citation>
    <scope>NUCLEOTIDE SEQUENCE</scope>
    <source>
        <strain evidence="7">Bin_327</strain>
    </source>
</reference>
<feature type="domain" description="DUF2229" evidence="6">
    <location>
        <begin position="654"/>
        <end position="866"/>
    </location>
</feature>
<dbReference type="InterPro" id="IPR008275">
    <property type="entry name" value="CoA_E_activase_dom"/>
</dbReference>
<dbReference type="InterPro" id="IPR002731">
    <property type="entry name" value="ATPase_BadF"/>
</dbReference>
<dbReference type="GO" id="GO:0051536">
    <property type="term" value="F:iron-sulfur cluster binding"/>
    <property type="evidence" value="ECO:0007669"/>
    <property type="project" value="UniProtKB-KW"/>
</dbReference>
<protein>
    <recommendedName>
        <fullName evidence="9">CoA activase</fullName>
    </recommendedName>
</protein>
<evidence type="ECO:0000313" key="7">
    <source>
        <dbReference type="EMBL" id="MBD3365136.1"/>
    </source>
</evidence>
<dbReference type="GO" id="GO:0046872">
    <property type="term" value="F:metal ion binding"/>
    <property type="evidence" value="ECO:0007669"/>
    <property type="project" value="UniProtKB-KW"/>
</dbReference>
<dbReference type="InterPro" id="IPR018709">
    <property type="entry name" value="CoA_activase_DUF2229"/>
</dbReference>
<evidence type="ECO:0000259" key="6">
    <source>
        <dbReference type="Pfam" id="PF09989"/>
    </source>
</evidence>
<evidence type="ECO:0000313" key="8">
    <source>
        <dbReference type="Proteomes" id="UP000630660"/>
    </source>
</evidence>
<evidence type="ECO:0000259" key="5">
    <source>
        <dbReference type="Pfam" id="PF01869"/>
    </source>
</evidence>
<comment type="cofactor">
    <cofactor evidence="1">
        <name>[4Fe-4S] cluster</name>
        <dbReference type="ChEBI" id="CHEBI:49883"/>
    </cofactor>
</comment>
<dbReference type="InterPro" id="IPR043129">
    <property type="entry name" value="ATPase_NBD"/>
</dbReference>
<sequence length="1363" mass="151784">MKNRRIGIDAGSSYLKVVRLTGNDRPEEICYQLHKGEPLSALREIVKQWKGRFRVGVTGFYADLISSALEIHPVDRVKSLIRYVNQTAPGATSIIDVGAKGSRFIELENGRFRHFSQNSLCAAGTGSFLDQQAERLGLSYADLADYPCIPDPPRIAARCSVFAKTDLIHRQQEGYTKAQMWNGLCRGMAANLVQTLLRGRIISKKIVLTGGVALNRWVVEWLIKDLPGLEVLPHAHLASAAGAAMHAERKVDLSNLDIANTTTVSTAEPLRPRLELARSTYPDFGTTDEWVDENETDIRVIKKPSTSDFYLGIDIGSTSTKAVLINRSDEIVADFYRKTTGDPIKATTLVFSAIEELSSKYELEPRILGAGTTGSGRRIVGLVTGADAVTNEITCHARGALKLDPEISTIFELGGQDSKFIRLENGSIVESNLNYICAAGTGSFVEEQAARLGIKLADSGPRSMGKEAPYTSDRCTVFMEEDVERLLAKGFSKEEVMAAVLHSVVQNYLTKVVENRPVKPKIAFQGATARNVGLVAAFENYLDEEILVSPYCHVLGAYGAALIAREQVKGSTGFLGLDLHKRKIELTTEECPYCANHCTITFANVEGLAERPSWGYLCGKEPGEKRMRRDENYRLFEKRQNFLGETGEVNFQKTIGLPMVLGFYTYLPFWQRFFNSLGYNVVTTGATSEDIISEGGKLASADFCLPVKVVYGHFAKLLNMNPDFILLPHMLTMADGDYYSYVCPYGQSFPGLLPSIPGYDGGKVISPLLDMTWAEGENLAELHKAVTEKLNVSREQVKKAWDAGWKAYNLFTSRCSREGAEFLSNLDGKAILLLGRPYSLFDDRISASLARQIARTLKIPVIPPEFIPADDNVRWQDHRMFWDYGQSILSALKYASRHPDIYPVYITHFACGPDSCLITMAEEIMKGKPFMILEVDEHSSAGGYTTRIEAFAESIRSYKPSPRPQFNLPAWPKRIPSYTHRKVWIPPMHPVGSRFFAAVFRRHGIDAEALPPTDRDALNIGKALTLGKECMPAVVTIGTFIKKMRDDSLDPAKQAFFMPSSDGPCRFGQYVNLHRIILDREGYKNVDIINPSSYNSYAGLTRRIRLDLWKASLYSDFLVKLRCKVKPYEINPGLTEEAYLKSITRIEHAIETGRAESGFRTVVSDFESIPVSGIGTKPLVGVVGEIYVRLDPFSNENVVEYIETQGAEVWLSPASEFLLYSIFSQNVRAGRQKDTSSLISGKVTSWITQSDEHKLERITRNLLSDRREPSIAEVRKRTERYLPFECGTEAVLTLGRAIIFAERGASVVVNASPFTCMPGTITTAIFERVQKDYGVPVVNMFYDGEEGTNQKLGIYLRNLTFVD</sequence>
<evidence type="ECO:0008006" key="9">
    <source>
        <dbReference type="Google" id="ProtNLM"/>
    </source>
</evidence>
<feature type="domain" description="ATPase BadF/BadG/BcrA/BcrD type" evidence="5">
    <location>
        <begin position="311"/>
        <end position="564"/>
    </location>
</feature>
<accession>A0A9D5KCI8</accession>
<evidence type="ECO:0000256" key="4">
    <source>
        <dbReference type="ARBA" id="ARBA00023014"/>
    </source>
</evidence>
<name>A0A9D5KCI8_UNCW3</name>
<feature type="domain" description="ATPase BadF/BadG/BcrA/BcrD type" evidence="5">
    <location>
        <begin position="83"/>
        <end position="247"/>
    </location>
</feature>
<dbReference type="PANTHER" id="PTHR32329">
    <property type="entry name" value="BIFUNCTIONAL PROTEIN [INCLUDES 2-HYDROXYACYL-COA DEHYDRATASE (N-TER) AND ITS ACTIVATOR DOMAIN (C_TERM)-RELATED"/>
    <property type="match status" value="1"/>
</dbReference>
<dbReference type="Pfam" id="PF09989">
    <property type="entry name" value="DUF2229"/>
    <property type="match status" value="1"/>
</dbReference>
<gene>
    <name evidence="7" type="ORF">GF359_07965</name>
</gene>
<dbReference type="PANTHER" id="PTHR32329:SF7">
    <property type="entry name" value="ACTIVATOR OF 2-HYDROXYACYL-COA-HYDRATASE"/>
    <property type="match status" value="1"/>
</dbReference>
<dbReference type="Gene3D" id="3.40.50.11900">
    <property type="match status" value="1"/>
</dbReference>
<dbReference type="CDD" id="cd24034">
    <property type="entry name" value="ASKHA_NBD_O66634-like_rpt1"/>
    <property type="match status" value="1"/>
</dbReference>
<dbReference type="Pfam" id="PF01869">
    <property type="entry name" value="BcrAD_BadFG"/>
    <property type="match status" value="2"/>
</dbReference>
<dbReference type="Proteomes" id="UP000630660">
    <property type="component" value="Unassembled WGS sequence"/>
</dbReference>
<evidence type="ECO:0000256" key="1">
    <source>
        <dbReference type="ARBA" id="ARBA00001966"/>
    </source>
</evidence>
<dbReference type="SUPFAM" id="SSF53067">
    <property type="entry name" value="Actin-like ATPase domain"/>
    <property type="match status" value="2"/>
</dbReference>
<keyword evidence="3" id="KW-0408">Iron</keyword>
<keyword evidence="2" id="KW-0479">Metal-binding</keyword>
<dbReference type="InterPro" id="IPR051805">
    <property type="entry name" value="Dehydratase_Activator_Redct"/>
</dbReference>
<dbReference type="NCBIfam" id="TIGR00241">
    <property type="entry name" value="CoA_E_activ"/>
    <property type="match status" value="1"/>
</dbReference>
<organism evidence="7 8">
    <name type="scientific">candidate division WOR-3 bacterium</name>
    <dbReference type="NCBI Taxonomy" id="2052148"/>
    <lineage>
        <taxon>Bacteria</taxon>
        <taxon>Bacteria division WOR-3</taxon>
    </lineage>
</organism>
<dbReference type="Gene3D" id="3.30.420.40">
    <property type="match status" value="4"/>
</dbReference>
<keyword evidence="4" id="KW-0411">Iron-sulfur</keyword>
<dbReference type="EMBL" id="WJKJ01000264">
    <property type="protein sequence ID" value="MBD3365136.1"/>
    <property type="molecule type" value="Genomic_DNA"/>
</dbReference>
<dbReference type="CDD" id="cd24035">
    <property type="entry name" value="ASKHA_NBD_O66634-like_rpt2"/>
    <property type="match status" value="1"/>
</dbReference>
<comment type="caution">
    <text evidence="7">The sequence shown here is derived from an EMBL/GenBank/DDBJ whole genome shotgun (WGS) entry which is preliminary data.</text>
</comment>
<evidence type="ECO:0000256" key="2">
    <source>
        <dbReference type="ARBA" id="ARBA00022723"/>
    </source>
</evidence>
<proteinExistence type="predicted"/>
<evidence type="ECO:0000256" key="3">
    <source>
        <dbReference type="ARBA" id="ARBA00023004"/>
    </source>
</evidence>